<dbReference type="Pfam" id="PF13715">
    <property type="entry name" value="CarbopepD_reg_2"/>
    <property type="match status" value="1"/>
</dbReference>
<comment type="similarity">
    <text evidence="8 9">Belongs to the TonB-dependent receptor family.</text>
</comment>
<dbReference type="InterPro" id="IPR023997">
    <property type="entry name" value="TonB-dep_OMP_SusC/RagA_CS"/>
</dbReference>
<evidence type="ECO:0000313" key="14">
    <source>
        <dbReference type="Proteomes" id="UP001144341"/>
    </source>
</evidence>
<dbReference type="SUPFAM" id="SSF49464">
    <property type="entry name" value="Carboxypeptidase regulatory domain-like"/>
    <property type="match status" value="1"/>
</dbReference>
<dbReference type="RefSeq" id="WP_269414959.1">
    <property type="nucleotide sequence ID" value="NZ_JAPWGL010000002.1"/>
</dbReference>
<feature type="chain" id="PRO_5046311623" evidence="10">
    <location>
        <begin position="30"/>
        <end position="994"/>
    </location>
</feature>
<evidence type="ECO:0000313" key="13">
    <source>
        <dbReference type="EMBL" id="MCZ4223159.1"/>
    </source>
</evidence>
<dbReference type="Pfam" id="PF00593">
    <property type="entry name" value="TonB_dep_Rec_b-barrel"/>
    <property type="match status" value="1"/>
</dbReference>
<feature type="domain" description="TonB-dependent receptor plug" evidence="12">
    <location>
        <begin position="124"/>
        <end position="239"/>
    </location>
</feature>
<evidence type="ECO:0000256" key="7">
    <source>
        <dbReference type="ARBA" id="ARBA00023237"/>
    </source>
</evidence>
<dbReference type="Gene3D" id="2.40.170.20">
    <property type="entry name" value="TonB-dependent receptor, beta-barrel domain"/>
    <property type="match status" value="1"/>
</dbReference>
<keyword evidence="14" id="KW-1185">Reference proteome</keyword>
<name>A0ABT4KW60_9SPHI</name>
<sequence length="994" mass="108674">MHIFTSFLKGNKRTLMLLLLIFTSGYLFAQQATITGVVKAATDNLGMPGVSIRLKGTVIATATDANGNFSIKIPAKAGILEFTSVGYKIQEIPVSQTTSLTVTLSEDASNLSDVVVVGYGTTRKQDLTGSVAVVSVKDFQKGSITTPEQMLSGKVSGVAITSNSGQPGSGSTIRIRGGSSLNASNDPLFVIDGVPLENGGVSGASNPLSFINPNDIETFTVLKDASAAAIYGARAANGVIIITTKKGLSDALKVSFNSVNSLSALTKQLDVLTADDIRAIVNSKGTAAQKAKLGTSNTNWQDLIYQDGFSTDNNISISGGIKKLPYRLSIGYQNQTGVLRTDQLQKTSAAVVFNPRFFDDHLKLDVNLKGSMQKTRFANTAAIGGAVSFDPTQAVYTNKPEYNGYWEWLDPTTPTGLVNLVGRNPVGLLEQREDRAKPMRSIGNIQLDYKFHFLPELHANFNAAYDVASGKGTVYVDPKAAETILSNGVNNQYKQNRRNTVLDFYLNYVKEFKSIKSRVDATAGYSYNDYLTTQYYYPSFDANGNKVANSDPAFAFNKPQYRLISYFGRLNYSYDDRFLLTGTIRRDGSSRFGPAYKYGVFPSVALAWTIKNESFLRDSKTISALKFRVSYGITGQQDGIGNYSYMSTYGLSSLNASYQFGNTFYQMYRPSAYIANIKWEETATANIGLDFGLLDNRITGSVDFYKKKTSDLLNLIPQPAGTNFSANAIVNVGDMENKGVELTLDFNPVKGKDFNWDFSFNGTYNKNTITNLTIVPNDPNYAGFPSGTIAGGVGGQNAFINAVGGPKNTFNLFEQTYDQNGNPIEGVYVDQNGDGLVNENDFKKGKQADPKLFLGFSNNLSYKKWNLSFTLRANLGNYVYNNNYSQNGNLNQILGTAVILNASPNYLTTNFKTQQLLSDYYVQNASFLRMDNLNLGYSFGQVLKTRANLQLTASVQNVFVITKYQGLDPEVASGVDNNIYPRPRIFSLGLNVNF</sequence>
<dbReference type="InterPro" id="IPR000531">
    <property type="entry name" value="Beta-barrel_TonB"/>
</dbReference>
<gene>
    <name evidence="13" type="ORF">O0931_07595</name>
</gene>
<evidence type="ECO:0000256" key="8">
    <source>
        <dbReference type="PROSITE-ProRule" id="PRU01360"/>
    </source>
</evidence>
<evidence type="ECO:0000256" key="6">
    <source>
        <dbReference type="ARBA" id="ARBA00023136"/>
    </source>
</evidence>
<dbReference type="NCBIfam" id="TIGR04057">
    <property type="entry name" value="SusC_RagA_signa"/>
    <property type="match status" value="1"/>
</dbReference>
<organism evidence="13 14">
    <name type="scientific">Pedobacter rhodius</name>
    <dbReference type="NCBI Taxonomy" id="3004098"/>
    <lineage>
        <taxon>Bacteria</taxon>
        <taxon>Pseudomonadati</taxon>
        <taxon>Bacteroidota</taxon>
        <taxon>Sphingobacteriia</taxon>
        <taxon>Sphingobacteriales</taxon>
        <taxon>Sphingobacteriaceae</taxon>
        <taxon>Pedobacter</taxon>
    </lineage>
</organism>
<keyword evidence="6 8" id="KW-0472">Membrane</keyword>
<evidence type="ECO:0000259" key="11">
    <source>
        <dbReference type="Pfam" id="PF00593"/>
    </source>
</evidence>
<accession>A0ABT4KW60</accession>
<dbReference type="InterPro" id="IPR012910">
    <property type="entry name" value="Plug_dom"/>
</dbReference>
<evidence type="ECO:0000256" key="4">
    <source>
        <dbReference type="ARBA" id="ARBA00022692"/>
    </source>
</evidence>
<evidence type="ECO:0000256" key="3">
    <source>
        <dbReference type="ARBA" id="ARBA00022452"/>
    </source>
</evidence>
<dbReference type="Proteomes" id="UP001144341">
    <property type="component" value="Unassembled WGS sequence"/>
</dbReference>
<dbReference type="PROSITE" id="PS52016">
    <property type="entry name" value="TONB_DEPENDENT_REC_3"/>
    <property type="match status" value="1"/>
</dbReference>
<comment type="subcellular location">
    <subcellularLocation>
        <location evidence="1 8">Cell outer membrane</location>
        <topology evidence="1 8">Multi-pass membrane protein</topology>
    </subcellularLocation>
</comment>
<evidence type="ECO:0000256" key="2">
    <source>
        <dbReference type="ARBA" id="ARBA00022448"/>
    </source>
</evidence>
<dbReference type="InterPro" id="IPR008969">
    <property type="entry name" value="CarboxyPept-like_regulatory"/>
</dbReference>
<dbReference type="EMBL" id="JAPWGL010000002">
    <property type="protein sequence ID" value="MCZ4223159.1"/>
    <property type="molecule type" value="Genomic_DNA"/>
</dbReference>
<evidence type="ECO:0000259" key="12">
    <source>
        <dbReference type="Pfam" id="PF07715"/>
    </source>
</evidence>
<dbReference type="Gene3D" id="2.60.40.1120">
    <property type="entry name" value="Carboxypeptidase-like, regulatory domain"/>
    <property type="match status" value="1"/>
</dbReference>
<proteinExistence type="inferred from homology"/>
<keyword evidence="10" id="KW-0732">Signal</keyword>
<keyword evidence="7 8" id="KW-0998">Cell outer membrane</keyword>
<feature type="signal peptide" evidence="10">
    <location>
        <begin position="1"/>
        <end position="29"/>
    </location>
</feature>
<keyword evidence="5 9" id="KW-0798">TonB box</keyword>
<evidence type="ECO:0000256" key="5">
    <source>
        <dbReference type="ARBA" id="ARBA00023077"/>
    </source>
</evidence>
<evidence type="ECO:0000256" key="10">
    <source>
        <dbReference type="SAM" id="SignalP"/>
    </source>
</evidence>
<keyword evidence="3 8" id="KW-1134">Transmembrane beta strand</keyword>
<reference evidence="13" key="1">
    <citation type="submission" date="2022-12" db="EMBL/GenBank/DDBJ databases">
        <title>Genome sequence of SJ11.</title>
        <authorList>
            <person name="Woo H."/>
        </authorList>
    </citation>
    <scope>NUCLEOTIDE SEQUENCE</scope>
    <source>
        <strain evidence="13">SJ11</strain>
    </source>
</reference>
<dbReference type="Pfam" id="PF07715">
    <property type="entry name" value="Plug"/>
    <property type="match status" value="1"/>
</dbReference>
<keyword evidence="13" id="KW-0675">Receptor</keyword>
<protein>
    <submittedName>
        <fullName evidence="13">TonB-dependent receptor</fullName>
    </submittedName>
</protein>
<dbReference type="InterPro" id="IPR018247">
    <property type="entry name" value="EF_Hand_1_Ca_BS"/>
</dbReference>
<dbReference type="SUPFAM" id="SSF56935">
    <property type="entry name" value="Porins"/>
    <property type="match status" value="1"/>
</dbReference>
<dbReference type="InterPro" id="IPR023996">
    <property type="entry name" value="TonB-dep_OMP_SusC/RagA"/>
</dbReference>
<evidence type="ECO:0000256" key="9">
    <source>
        <dbReference type="RuleBase" id="RU003357"/>
    </source>
</evidence>
<dbReference type="InterPro" id="IPR039426">
    <property type="entry name" value="TonB-dep_rcpt-like"/>
</dbReference>
<comment type="caution">
    <text evidence="13">The sequence shown here is derived from an EMBL/GenBank/DDBJ whole genome shotgun (WGS) entry which is preliminary data.</text>
</comment>
<dbReference type="NCBIfam" id="TIGR04056">
    <property type="entry name" value="OMP_RagA_SusC"/>
    <property type="match status" value="1"/>
</dbReference>
<keyword evidence="4 8" id="KW-0812">Transmembrane</keyword>
<dbReference type="InterPro" id="IPR036942">
    <property type="entry name" value="Beta-barrel_TonB_sf"/>
</dbReference>
<dbReference type="InterPro" id="IPR037066">
    <property type="entry name" value="Plug_dom_sf"/>
</dbReference>
<dbReference type="PROSITE" id="PS00018">
    <property type="entry name" value="EF_HAND_1"/>
    <property type="match status" value="1"/>
</dbReference>
<feature type="domain" description="TonB-dependent receptor-like beta-barrel" evidence="11">
    <location>
        <begin position="396"/>
        <end position="958"/>
    </location>
</feature>
<dbReference type="Gene3D" id="2.170.130.10">
    <property type="entry name" value="TonB-dependent receptor, plug domain"/>
    <property type="match status" value="1"/>
</dbReference>
<keyword evidence="2 8" id="KW-0813">Transport</keyword>
<evidence type="ECO:0000256" key="1">
    <source>
        <dbReference type="ARBA" id="ARBA00004571"/>
    </source>
</evidence>